<name>A0A0H5HVS1_YEREN</name>
<dbReference type="EC" id="3.4.21.-" evidence="2"/>
<protein>
    <submittedName>
        <fullName evidence="2">Putative UV protection and mutation protein</fullName>
        <ecNumber evidence="2">3.4.21.-</ecNumber>
    </submittedName>
</protein>
<dbReference type="GO" id="GO:0016787">
    <property type="term" value="F:hydrolase activity"/>
    <property type="evidence" value="ECO:0007669"/>
    <property type="project" value="UniProtKB-KW"/>
</dbReference>
<dbReference type="Gene3D" id="2.10.109.10">
    <property type="entry name" value="Umud Fragment, subunit A"/>
    <property type="match status" value="1"/>
</dbReference>
<dbReference type="PANTHER" id="PTHR33516:SF2">
    <property type="entry name" value="LEXA REPRESSOR-RELATED"/>
    <property type="match status" value="1"/>
</dbReference>
<evidence type="ECO:0000259" key="1">
    <source>
        <dbReference type="Pfam" id="PF00717"/>
    </source>
</evidence>
<reference evidence="2 3" key="1">
    <citation type="submission" date="2015-03" db="EMBL/GenBank/DDBJ databases">
        <authorList>
            <person name="Murphy D."/>
        </authorList>
    </citation>
    <scope>NUCLEOTIDE SEQUENCE [LARGE SCALE GENOMIC DNA]</scope>
    <source>
        <strain evidence="2 3">IP26249</strain>
    </source>
</reference>
<sequence>MGFPSPAADYVEETLSLDKKLIDKPHATFFMRAGATYLRDGIIQGALLIVDRSLTACDGSLLVCSMDGELRIKRYRKHPQPHLVNLENGKKERLPADELDDSPVFGVITYIINDARLGEFDDCPVM</sequence>
<evidence type="ECO:0000313" key="3">
    <source>
        <dbReference type="Proteomes" id="UP000048841"/>
    </source>
</evidence>
<evidence type="ECO:0000313" key="2">
    <source>
        <dbReference type="EMBL" id="CFQ51157.1"/>
    </source>
</evidence>
<dbReference type="EMBL" id="CGBR01000001">
    <property type="protein sequence ID" value="CFQ51157.1"/>
    <property type="molecule type" value="Genomic_DNA"/>
</dbReference>
<dbReference type="AlphaFoldDB" id="A0A0H5HVS1"/>
<dbReference type="PANTHER" id="PTHR33516">
    <property type="entry name" value="LEXA REPRESSOR"/>
    <property type="match status" value="1"/>
</dbReference>
<dbReference type="CDD" id="cd06529">
    <property type="entry name" value="S24_LexA-like"/>
    <property type="match status" value="1"/>
</dbReference>
<dbReference type="Proteomes" id="UP000048841">
    <property type="component" value="Unassembled WGS sequence"/>
</dbReference>
<keyword evidence="2" id="KW-0378">Hydrolase</keyword>
<gene>
    <name evidence="2" type="primary">umuD_1</name>
    <name evidence="2" type="ORF">ERS137941_00220</name>
</gene>
<dbReference type="InterPro" id="IPR036286">
    <property type="entry name" value="LexA/Signal_pep-like_sf"/>
</dbReference>
<dbReference type="InterPro" id="IPR050077">
    <property type="entry name" value="LexA_repressor"/>
</dbReference>
<organism evidence="2 3">
    <name type="scientific">Yersinia enterocolitica</name>
    <dbReference type="NCBI Taxonomy" id="630"/>
    <lineage>
        <taxon>Bacteria</taxon>
        <taxon>Pseudomonadati</taxon>
        <taxon>Pseudomonadota</taxon>
        <taxon>Gammaproteobacteria</taxon>
        <taxon>Enterobacterales</taxon>
        <taxon>Yersiniaceae</taxon>
        <taxon>Yersinia</taxon>
    </lineage>
</organism>
<dbReference type="InterPro" id="IPR015927">
    <property type="entry name" value="Peptidase_S24_S26A/B/C"/>
</dbReference>
<feature type="domain" description="Peptidase S24/S26A/S26B/S26C" evidence="1">
    <location>
        <begin position="1"/>
        <end position="85"/>
    </location>
</feature>
<dbReference type="RefSeq" id="WP_038892054.1">
    <property type="nucleotide sequence ID" value="NZ_CGBR01000001.1"/>
</dbReference>
<proteinExistence type="predicted"/>
<accession>A0A0H5HVS1</accession>
<dbReference type="SUPFAM" id="SSF51306">
    <property type="entry name" value="LexA/Signal peptidase"/>
    <property type="match status" value="1"/>
</dbReference>
<dbReference type="InterPro" id="IPR039418">
    <property type="entry name" value="LexA-like"/>
</dbReference>
<dbReference type="Pfam" id="PF00717">
    <property type="entry name" value="Peptidase_S24"/>
    <property type="match status" value="1"/>
</dbReference>